<dbReference type="PROSITE" id="PS50965">
    <property type="entry name" value="NERD"/>
    <property type="match status" value="1"/>
</dbReference>
<organism evidence="2 3">
    <name type="scientific">Virgibacillus litoralis</name>
    <dbReference type="NCBI Taxonomy" id="578221"/>
    <lineage>
        <taxon>Bacteria</taxon>
        <taxon>Bacillati</taxon>
        <taxon>Bacillota</taxon>
        <taxon>Bacilli</taxon>
        <taxon>Bacillales</taxon>
        <taxon>Bacillaceae</taxon>
        <taxon>Virgibacillus</taxon>
    </lineage>
</organism>
<sequence length="369" mass="43401">MTYEAGYSSFLSNLYLLREKEWFPLSAKNRIKNYDLLTYEAVFRQLQDDYWKSDSIISGYKKEKAGFDGEKNVDYKLSTYPQKNFFSFLGIRLPNPPFHFQIDTLILTRKLIYILEVKNYQGKFQYDSKLQQLTQEVDGKITAYKDPILQAEAQKTHLRQWLEKHGVYNVPIETLVVIAFPSTIIENIHQDPEIYKKIIHSESLHQHLNRLSETYTKDILTTSTIRKLTKALLHEDQPLRTNILDYNNLCEQQLIKGVPCEKCNHSPMLRLYKKWLCPRCKATAVKAHERKILDYFLLHGDIISNKQCRELLQVGPRTAYTILNSMNLSHKGNNSARKYYSPSLNEFPQNSYLPTNRQRHMLLSNLRIK</sequence>
<dbReference type="EMBL" id="JAGGKK010000008">
    <property type="protein sequence ID" value="MBP1948831.1"/>
    <property type="molecule type" value="Genomic_DNA"/>
</dbReference>
<accession>A0ABS4HD42</accession>
<feature type="domain" description="NERD" evidence="1">
    <location>
        <begin position="65"/>
        <end position="181"/>
    </location>
</feature>
<gene>
    <name evidence="2" type="ORF">J2Z82_001768</name>
</gene>
<protein>
    <recommendedName>
        <fullName evidence="1">NERD domain-containing protein</fullName>
    </recommendedName>
</protein>
<evidence type="ECO:0000313" key="3">
    <source>
        <dbReference type="Proteomes" id="UP001519328"/>
    </source>
</evidence>
<proteinExistence type="predicted"/>
<evidence type="ECO:0000259" key="1">
    <source>
        <dbReference type="PROSITE" id="PS50965"/>
    </source>
</evidence>
<dbReference type="Pfam" id="PF08378">
    <property type="entry name" value="NERD"/>
    <property type="match status" value="1"/>
</dbReference>
<evidence type="ECO:0000313" key="2">
    <source>
        <dbReference type="EMBL" id="MBP1948831.1"/>
    </source>
</evidence>
<keyword evidence="3" id="KW-1185">Reference proteome</keyword>
<name>A0ABS4HD42_9BACI</name>
<dbReference type="Proteomes" id="UP001519328">
    <property type="component" value="Unassembled WGS sequence"/>
</dbReference>
<dbReference type="InterPro" id="IPR011528">
    <property type="entry name" value="NERD"/>
</dbReference>
<comment type="caution">
    <text evidence="2">The sequence shown here is derived from an EMBL/GenBank/DDBJ whole genome shotgun (WGS) entry which is preliminary data.</text>
</comment>
<reference evidence="2 3" key="1">
    <citation type="submission" date="2021-03" db="EMBL/GenBank/DDBJ databases">
        <title>Genomic Encyclopedia of Type Strains, Phase IV (KMG-IV): sequencing the most valuable type-strain genomes for metagenomic binning, comparative biology and taxonomic classification.</title>
        <authorList>
            <person name="Goeker M."/>
        </authorList>
    </citation>
    <scope>NUCLEOTIDE SEQUENCE [LARGE SCALE GENOMIC DNA]</scope>
    <source>
        <strain evidence="2 3">DSM 21085</strain>
    </source>
</reference>